<protein>
    <submittedName>
        <fullName evidence="4">RHS repeat-associated core domain-containing protein</fullName>
    </submittedName>
</protein>
<feature type="region of interest" description="Disordered" evidence="1">
    <location>
        <begin position="2880"/>
        <end position="2900"/>
    </location>
</feature>
<feature type="signal peptide" evidence="2">
    <location>
        <begin position="1"/>
        <end position="23"/>
    </location>
</feature>
<feature type="chain" id="PRO_5046566996" evidence="2">
    <location>
        <begin position="24"/>
        <end position="2900"/>
    </location>
</feature>
<dbReference type="InterPro" id="IPR022385">
    <property type="entry name" value="Rhs_assc_core"/>
</dbReference>
<reference evidence="4 5" key="1">
    <citation type="submission" date="2023-11" db="EMBL/GenBank/DDBJ databases">
        <title>MicrobeMod: A computational toolkit for identifying prokaryotic methylation and restriction-modification with nanopore sequencing.</title>
        <authorList>
            <person name="Crits-Christoph A."/>
            <person name="Kang S.C."/>
            <person name="Lee H."/>
            <person name="Ostrov N."/>
        </authorList>
    </citation>
    <scope>NUCLEOTIDE SEQUENCE [LARGE SCALE GENOMIC DNA]</scope>
    <source>
        <strain evidence="4 5">ATCC 23090</strain>
    </source>
</reference>
<dbReference type="NCBIfam" id="TIGR03696">
    <property type="entry name" value="Rhs_assc_core"/>
    <property type="match status" value="1"/>
</dbReference>
<evidence type="ECO:0000256" key="1">
    <source>
        <dbReference type="SAM" id="MobiDB-lite"/>
    </source>
</evidence>
<dbReference type="PANTHER" id="PTHR32305">
    <property type="match status" value="1"/>
</dbReference>
<dbReference type="Pfam" id="PF15532">
    <property type="entry name" value="Ntox30"/>
    <property type="match status" value="1"/>
</dbReference>
<keyword evidence="2" id="KW-0732">Signal</keyword>
<accession>A0ABZ0XJE2</accession>
<dbReference type="EMBL" id="CP140154">
    <property type="protein sequence ID" value="WQG90773.1"/>
    <property type="molecule type" value="Genomic_DNA"/>
</dbReference>
<organism evidence="4 5">
    <name type="scientific">Chitinophaga sancti</name>
    <dbReference type="NCBI Taxonomy" id="1004"/>
    <lineage>
        <taxon>Bacteria</taxon>
        <taxon>Pseudomonadati</taxon>
        <taxon>Bacteroidota</taxon>
        <taxon>Chitinophagia</taxon>
        <taxon>Chitinophagales</taxon>
        <taxon>Chitinophagaceae</taxon>
        <taxon>Chitinophaga</taxon>
    </lineage>
</organism>
<keyword evidence="5" id="KW-1185">Reference proteome</keyword>
<dbReference type="PANTHER" id="PTHR32305:SF15">
    <property type="entry name" value="PROTEIN RHSA-RELATED"/>
    <property type="match status" value="1"/>
</dbReference>
<dbReference type="Proteomes" id="UP001326715">
    <property type="component" value="Chromosome"/>
</dbReference>
<dbReference type="InterPro" id="IPR050708">
    <property type="entry name" value="T6SS_VgrG/RHS"/>
</dbReference>
<proteinExistence type="predicted"/>
<sequence length="2900" mass="319918">MLKQIYKWLPLLLLFLIAGTTSAQKVGMLSKVLDGSKNELVQNNFITVRDAGFLDADKSKLDSRYSTRNIIHFHINEYSTQLLPDSFTAIVKVRITYKRPDAAYDSLEQTLIINYTDTATYTSRNSFVFNNAHEVTVRVLGLTITRESAKVMNALLLENEMEVRAVYVMDCASDAVKSISHENTPNTDSTDEVTVQWTPVASADEYDLEWTFIDSSALLSGRYGPVAQPDPALVFKNNSSRVTIPGYNTGYKYRIPLLFEGPGILFYRIRAVQVLENDFRKETLWSSDFANPLTGFSFVGHQNALNWQSNIAFAEEGKRNVTVSYFDGSLRNRQTVTKDNTTNTTIVAENLYDYQGREVIKVMPAPTLNTVIRYSANFNQGLNGVPYDKSLYDNLSSPADFATASAPAMSTGSGASQYYSLNNPLVNEGVNKYIPDAGGYAFTETSYTQDGTGRVSRQSGVGPVFKLGSNHETKYFYASPSDNDLNVLFGTEAGDITHYFKNGVQDANGQMSITYVDMHGRTIATALAGKADSADLDNLESNVEFKVVDTLSRAGSNSVNGMVLESTRGLLISVDGPQYSQSFRYALQPPVLRKPCGTDTICYNGLYDLEISVTDELNHQNYYKLVRNYKPDSIIATCTKPDSIVVAFALQLPKGSYQVTKRLTVSRAALEFYRDSIYLQQQCLKTLNEFIQAQRSLVSKIDCAPTCAGCRAAVGDWITFKANYGGDSTAAFIAYNDAVAACDALCGTTSPATEKLDIMLEDVSAPSGQYATLSDSSYAYSIFYHKTDSLPKYMLPTITYLDENGRVDSVYDESAGVYVRPQALSAEAFAENFKPSWAKALVQFHPEYCRYLKYTSYEKALQWDRAFEGVDTYAEALDKGYLNPIGDGVSFPFKVVTGNIDPLSVMIPLKSKLENYTGGTGTNALSLYSVAAIMTKCGDLTASCAATYNTPAKAFSSGLCAGDQDMIWHNFRSLYLAYKDHLIDSLVMAANCSPTTNQLIVDSKTPRFMDASSALTMAGYSYMTSGDTSKVKDSVNVDVKASYESNCNSYINAWIRQLTASCTYYDTAELRAKVIPQLKAICMAGSDEHHLFGSSSTPSGDNSFQKVLAAYNQEKGITDNVNCNGLLITAPGAYDKQRANYDEVTYAKPTDCECEKLRVLNVEYKAFKRSTDTSLTVYLNRTRGTSLTEGQVRLLQQACDSAGSSCKYLSSPVTIPPLMQCNTAPACVSCQEFSTLYANYNATYPGLAPAYEDTSSLQQQKNKLFAAYMNNATGYNYQAWQYLAFRDTCALSQKTDSIAVCTTANTGSTLQTYTRNSYSSVFYDIINTVDNGMLLAGQIKNASGNYDAYLVKTTATGQVSWAKTYGNGGNDYFNRIRLTGDSGYIVLGTTGVGGVNSAFIVKLQSNGDVSWSKVLNDKKGITGQDIIQTDSGYVMALRHQTLSSVNGLVVSLKPNGDARWAHLLDLKGSGNEGYSIVQNKDTLVMVGCSFANIFGTLMYNMVVTKLYLSTGNVIPNSTIIYNKQSSRAEQGYSAQLFKTSKGFLFNFTATFWKSGSAPQTNANIVVGINNTGNILFSKQFRNPFGVLPTQWMPIAPTSDGGIMAVQNYGTTPSRVLWQKLGSDTNMEWADMINTKVRTDIHGVIERPDGTYAAIGNYGDSSMLMISKGVNKVGCLDSVFTTGVDSVGMDVNRTTTWTSDSSYLITIKNNGYLSNYPVTVSNLKDSINRAIISCAYPTCSTIHNGPLLCGNVTPVFNSVTLDTTNSCTDAENHAVMAGTEQYKAYRDSLSGNFAKEYLDTALAGGQREVFTLTYTSSEYHYTLYYYDQAGNLIKTIPPAGVVIDRSDAWAGKVRAARANRTLLVPAHKMATQYRYNTLNQVVSKKTPDDGITNYWYDRLGRLVYSQNAKQIGENKYSYTQYDALGRTKEVGELTSTVAMNDFISRDTTKAADWLSAVKSTRTDIAVTNYDITYGLLPPEYLLPENLRNRVSWMARFNDAAAQDAMEFSVATFYSYDIHGNVKTLLHDYKQGALSRFANRWKKIGYKYDLISGKVNWVGYQPGQKDAYYHRYSYDALNRLTNVETSRDSVFWENDAYYQYYRHGALARTVIGQQQVQGIDNAYTLEGWLKGINGTAGTSSFDIGGDGASGSQVAKDVFGYANHYYGNNDYKPVNSAVMPFAGGVGNKRLFNGNIAAMSQNTPSLGTALEYSYSYDVLNRIKGMTANKGLDSLTNSWTNAFTALPDFKEKINYDANGNILRYLRNGNNTFAGAPLAMDSMTYYYRPGTNKLAYIRDTVNERRYGNDIDNQGYDNYKYDSIGNMMADRRSGADLISWNVYGKISKIYKHDSTAIVYTYDVTGNRISKAVISKTNDTTQTWYVRDATGNILSVYNYNDATVNQGQLSQAEANLYGSSRLGMQTLAINVQDQTSPAVTGMTGLGNGKNITFIRGKKFFELTNHLGNVLAVVSDRKLGVSLNSSTVDHYNAVIVNAQDYYPFGMLMPGRGGHIGTGRNIASSLIKNGETVPATLVVNQRTNNTPATYMASESISFEDEFASGDGDEFGTLTVDQTNADLGSDNGVSYGIAAKGYRYGFNGKENDNEVKGEGNEQDYGMRIYDSRVGRFLSVDPITKQYPELTPYQYASNSPIVNIDIDGLESGNSNEIGAVSQRKTTLNNRLGTRAPDPHRVKDGDEILKKLFEKTRTAGKIVSLASKASPWVIFFEGLFSSSDVGKGSEKYKPGEIITDDPITLPDNYLLGVKQRLLDGTASWNDWRYKTELVSRGMLPGVDGRFTPVSEARSLLTKALNRQGLVYLPEKFKEKWSEGGYDYEVRIHPKQENAPEGSNSRNGTTYRVARRLQGSDSNGQGFGWEYVDDKNNWYKERDLKTGDNKQAANDTHIPLKG</sequence>
<evidence type="ECO:0000259" key="3">
    <source>
        <dbReference type="Pfam" id="PF15532"/>
    </source>
</evidence>
<gene>
    <name evidence="4" type="ORF">SR876_04635</name>
</gene>
<evidence type="ECO:0000313" key="5">
    <source>
        <dbReference type="Proteomes" id="UP001326715"/>
    </source>
</evidence>
<name>A0ABZ0XJE2_9BACT</name>
<evidence type="ECO:0000313" key="4">
    <source>
        <dbReference type="EMBL" id="WQG90773.1"/>
    </source>
</evidence>
<evidence type="ECO:0000256" key="2">
    <source>
        <dbReference type="SAM" id="SignalP"/>
    </source>
</evidence>
<dbReference type="InterPro" id="IPR029111">
    <property type="entry name" value="Ntox30"/>
</dbReference>
<dbReference type="Gene3D" id="2.180.10.10">
    <property type="entry name" value="RHS repeat-associated core"/>
    <property type="match status" value="1"/>
</dbReference>
<dbReference type="RefSeq" id="WP_143150872.1">
    <property type="nucleotide sequence ID" value="NZ_CP139972.1"/>
</dbReference>
<feature type="domain" description="Bacterial toxin 30" evidence="3">
    <location>
        <begin position="2814"/>
        <end position="2899"/>
    </location>
</feature>